<evidence type="ECO:0000313" key="1">
    <source>
        <dbReference type="EMBL" id="KLU03185.1"/>
    </source>
</evidence>
<sequence>MTGVVMQGHLSSLRDLPMHGNLGHLGLKPKAVPCRRSATVAGNVSTAER</sequence>
<organism evidence="1 2">
    <name type="scientific">Rhodopirellula islandica</name>
    <dbReference type="NCBI Taxonomy" id="595434"/>
    <lineage>
        <taxon>Bacteria</taxon>
        <taxon>Pseudomonadati</taxon>
        <taxon>Planctomycetota</taxon>
        <taxon>Planctomycetia</taxon>
        <taxon>Pirellulales</taxon>
        <taxon>Pirellulaceae</taxon>
        <taxon>Rhodopirellula</taxon>
    </lineage>
</organism>
<keyword evidence="2" id="KW-1185">Reference proteome</keyword>
<gene>
    <name evidence="1" type="ORF">RISK_004814</name>
</gene>
<proteinExistence type="predicted"/>
<dbReference type="STRING" id="595434.RISK_004814"/>
<reference evidence="1" key="1">
    <citation type="submission" date="2015-05" db="EMBL/GenBank/DDBJ databases">
        <title>Permanent draft genome of Rhodopirellula islandicus K833.</title>
        <authorList>
            <person name="Kizina J."/>
            <person name="Richter M."/>
            <person name="Glockner F.O."/>
            <person name="Harder J."/>
        </authorList>
    </citation>
    <scope>NUCLEOTIDE SEQUENCE [LARGE SCALE GENOMIC DNA]</scope>
    <source>
        <strain evidence="1">K833</strain>
    </source>
</reference>
<dbReference type="PATRIC" id="fig|595434.4.peg.4570"/>
<evidence type="ECO:0000313" key="2">
    <source>
        <dbReference type="Proteomes" id="UP000036367"/>
    </source>
</evidence>
<dbReference type="Proteomes" id="UP000036367">
    <property type="component" value="Unassembled WGS sequence"/>
</dbReference>
<dbReference type="EMBL" id="LECT01000040">
    <property type="protein sequence ID" value="KLU03185.1"/>
    <property type="molecule type" value="Genomic_DNA"/>
</dbReference>
<accession>A0A0J1B8P5</accession>
<protein>
    <submittedName>
        <fullName evidence="1">Uncharacterized protein</fullName>
    </submittedName>
</protein>
<dbReference type="AlphaFoldDB" id="A0A0J1B8P5"/>
<comment type="caution">
    <text evidence="1">The sequence shown here is derived from an EMBL/GenBank/DDBJ whole genome shotgun (WGS) entry which is preliminary data.</text>
</comment>
<name>A0A0J1B8P5_RHOIS</name>